<comment type="caution">
    <text evidence="1">The sequence shown here is derived from an EMBL/GenBank/DDBJ whole genome shotgun (WGS) entry which is preliminary data.</text>
</comment>
<dbReference type="Proteomes" id="UP001341840">
    <property type="component" value="Unassembled WGS sequence"/>
</dbReference>
<dbReference type="EMBL" id="JASCZI010213535">
    <property type="protein sequence ID" value="MED6201388.1"/>
    <property type="molecule type" value="Genomic_DNA"/>
</dbReference>
<sequence length="159" mass="17861">MAFRISERIREHQLTIPVGGITPTSVWEITPIPFTSTSSKATESFEEAFTKLTLNTNTFIEETRSIFKNQGEGLKKVEVQVGDLAKQLQQLQHKIPNAFLGNTIVNPNAECKAVNVVMVEEALTQEEKVEAEINPLLQSRNHQVRKRSLSQSSEKFSHA</sequence>
<gene>
    <name evidence="1" type="ORF">PIB30_094437</name>
</gene>
<organism evidence="1 2">
    <name type="scientific">Stylosanthes scabra</name>
    <dbReference type="NCBI Taxonomy" id="79078"/>
    <lineage>
        <taxon>Eukaryota</taxon>
        <taxon>Viridiplantae</taxon>
        <taxon>Streptophyta</taxon>
        <taxon>Embryophyta</taxon>
        <taxon>Tracheophyta</taxon>
        <taxon>Spermatophyta</taxon>
        <taxon>Magnoliopsida</taxon>
        <taxon>eudicotyledons</taxon>
        <taxon>Gunneridae</taxon>
        <taxon>Pentapetalae</taxon>
        <taxon>rosids</taxon>
        <taxon>fabids</taxon>
        <taxon>Fabales</taxon>
        <taxon>Fabaceae</taxon>
        <taxon>Papilionoideae</taxon>
        <taxon>50 kb inversion clade</taxon>
        <taxon>dalbergioids sensu lato</taxon>
        <taxon>Dalbergieae</taxon>
        <taxon>Pterocarpus clade</taxon>
        <taxon>Stylosanthes</taxon>
    </lineage>
</organism>
<keyword evidence="2" id="KW-1185">Reference proteome</keyword>
<proteinExistence type="predicted"/>
<evidence type="ECO:0000313" key="1">
    <source>
        <dbReference type="EMBL" id="MED6201388.1"/>
    </source>
</evidence>
<accession>A0ABU6XX58</accession>
<protein>
    <submittedName>
        <fullName evidence="1">Uncharacterized protein</fullName>
    </submittedName>
</protein>
<evidence type="ECO:0000313" key="2">
    <source>
        <dbReference type="Proteomes" id="UP001341840"/>
    </source>
</evidence>
<reference evidence="1 2" key="1">
    <citation type="journal article" date="2023" name="Plants (Basel)">
        <title>Bridging the Gap: Combining Genomics and Transcriptomics Approaches to Understand Stylosanthes scabra, an Orphan Legume from the Brazilian Caatinga.</title>
        <authorList>
            <person name="Ferreira-Neto J.R.C."/>
            <person name="da Silva M.D."/>
            <person name="Binneck E."/>
            <person name="de Melo N.F."/>
            <person name="da Silva R.H."/>
            <person name="de Melo A.L.T.M."/>
            <person name="Pandolfi V."/>
            <person name="Bustamante F.O."/>
            <person name="Brasileiro-Vidal A.C."/>
            <person name="Benko-Iseppon A.M."/>
        </authorList>
    </citation>
    <scope>NUCLEOTIDE SEQUENCE [LARGE SCALE GENOMIC DNA]</scope>
    <source>
        <tissue evidence="1">Leaves</tissue>
    </source>
</reference>
<name>A0ABU6XX58_9FABA</name>